<dbReference type="InterPro" id="IPR001604">
    <property type="entry name" value="Endo_G_ENPP1-like_dom"/>
</dbReference>
<comment type="caution">
    <text evidence="5">The sequence shown here is derived from an EMBL/GenBank/DDBJ whole genome shotgun (WGS) entry which is preliminary data.</text>
</comment>
<sequence length="288" mass="31770">MDHAGYDPFFLGPPLPLPVTPRPTEDLPSTHFTVQFDPEHKLAAATAVNIDGGRLLDLPRNDRWELDPRVPADRQAGPDVYRNNRLDRGHLVRRADPVWGDPDVAQRANVDTFRYTNAAPQVDDFNQGKQLWVGLEDHVLQYAETWRQRVSVFTGPVLRDDDPVYRGVGVPRHFWKVAVWATPDPDAPSAGVPDDRAPRLRLASAGFLVDQSPLLAGLDLDEAQRAARDVDAPPPLGPFRTFQVPVSTIEELTGLDLGPAVDADVLPPTRALGEKAWVTLTDASDIVV</sequence>
<accession>A0A401V1H0</accession>
<reference evidence="5 6" key="1">
    <citation type="submission" date="2018-11" db="EMBL/GenBank/DDBJ databases">
        <title>Draft genome sequence of Cellulomonas takizawaensis strain TKZ-21.</title>
        <authorList>
            <person name="Yamamura H."/>
            <person name="Hayashi T."/>
            <person name="Hamada M."/>
            <person name="Serisawa Y."/>
            <person name="Matsuyama K."/>
            <person name="Nakagawa Y."/>
            <person name="Otoguro M."/>
            <person name="Yanagida F."/>
            <person name="Hayakawa M."/>
        </authorList>
    </citation>
    <scope>NUCLEOTIDE SEQUENCE [LARGE SCALE GENOMIC DNA]</scope>
    <source>
        <strain evidence="5 6">TKZ-21</strain>
    </source>
</reference>
<dbReference type="SMART" id="SM00477">
    <property type="entry name" value="NUC"/>
    <property type="match status" value="1"/>
</dbReference>
<evidence type="ECO:0008006" key="7">
    <source>
        <dbReference type="Google" id="ProtNLM"/>
    </source>
</evidence>
<dbReference type="RefSeq" id="WP_124343265.1">
    <property type="nucleotide sequence ID" value="NZ_BHYL01000192.1"/>
</dbReference>
<organism evidence="5 6">
    <name type="scientific">Cellulomonas algicola</name>
    <dbReference type="NCBI Taxonomy" id="2071633"/>
    <lineage>
        <taxon>Bacteria</taxon>
        <taxon>Bacillati</taxon>
        <taxon>Actinomycetota</taxon>
        <taxon>Actinomycetes</taxon>
        <taxon>Micrococcales</taxon>
        <taxon>Cellulomonadaceae</taxon>
        <taxon>Cellulomonas</taxon>
    </lineage>
</organism>
<evidence type="ECO:0000313" key="6">
    <source>
        <dbReference type="Proteomes" id="UP000288246"/>
    </source>
</evidence>
<proteinExistence type="predicted"/>
<dbReference type="SUPFAM" id="SSF54060">
    <property type="entry name" value="His-Me finger endonucleases"/>
    <property type="match status" value="1"/>
</dbReference>
<feature type="active site" description="Proton acceptor" evidence="1">
    <location>
        <position position="90"/>
    </location>
</feature>
<dbReference type="OrthoDB" id="104542at2"/>
<dbReference type="AlphaFoldDB" id="A0A401V1H0"/>
<gene>
    <name evidence="5" type="ORF">CTKZ_23190</name>
</gene>
<dbReference type="PANTHER" id="PTHR13966">
    <property type="entry name" value="ENDONUCLEASE RELATED"/>
    <property type="match status" value="1"/>
</dbReference>
<dbReference type="InterPro" id="IPR020821">
    <property type="entry name" value="ENPP1-3/EXOG-like_nuc-like"/>
</dbReference>
<evidence type="ECO:0000259" key="3">
    <source>
        <dbReference type="SMART" id="SM00477"/>
    </source>
</evidence>
<protein>
    <recommendedName>
        <fullName evidence="7">DNA/RNA non-specific endonuclease</fullName>
    </recommendedName>
</protein>
<keyword evidence="6" id="KW-1185">Reference proteome</keyword>
<dbReference type="InterPro" id="IPR044929">
    <property type="entry name" value="DNA/RNA_non-sp_Endonuclease_sf"/>
</dbReference>
<dbReference type="Gene3D" id="3.40.570.10">
    <property type="entry name" value="Extracellular Endonuclease, subunit A"/>
    <property type="match status" value="1"/>
</dbReference>
<feature type="binding site" evidence="2">
    <location>
        <position position="126"/>
    </location>
    <ligand>
        <name>Mg(2+)</name>
        <dbReference type="ChEBI" id="CHEBI:18420"/>
        <note>catalytic</note>
    </ligand>
</feature>
<dbReference type="GO" id="GO:0046872">
    <property type="term" value="F:metal ion binding"/>
    <property type="evidence" value="ECO:0007669"/>
    <property type="project" value="UniProtKB-KW"/>
</dbReference>
<dbReference type="GO" id="GO:0003676">
    <property type="term" value="F:nucleic acid binding"/>
    <property type="evidence" value="ECO:0007669"/>
    <property type="project" value="InterPro"/>
</dbReference>
<dbReference type="InterPro" id="IPR040255">
    <property type="entry name" value="Non-specific_endonuclease"/>
</dbReference>
<evidence type="ECO:0000256" key="2">
    <source>
        <dbReference type="PIRSR" id="PIRSR640255-2"/>
    </source>
</evidence>
<evidence type="ECO:0000259" key="4">
    <source>
        <dbReference type="SMART" id="SM00892"/>
    </source>
</evidence>
<dbReference type="SMART" id="SM00892">
    <property type="entry name" value="Endonuclease_NS"/>
    <property type="match status" value="1"/>
</dbReference>
<dbReference type="CDD" id="cd00091">
    <property type="entry name" value="NUC"/>
    <property type="match status" value="1"/>
</dbReference>
<dbReference type="EMBL" id="BHYL01000192">
    <property type="protein sequence ID" value="GCD20757.1"/>
    <property type="molecule type" value="Genomic_DNA"/>
</dbReference>
<dbReference type="InterPro" id="IPR044925">
    <property type="entry name" value="His-Me_finger_sf"/>
</dbReference>
<dbReference type="GO" id="GO:0016787">
    <property type="term" value="F:hydrolase activity"/>
    <property type="evidence" value="ECO:0007669"/>
    <property type="project" value="InterPro"/>
</dbReference>
<dbReference type="Proteomes" id="UP000288246">
    <property type="component" value="Unassembled WGS sequence"/>
</dbReference>
<evidence type="ECO:0000313" key="5">
    <source>
        <dbReference type="EMBL" id="GCD20757.1"/>
    </source>
</evidence>
<evidence type="ECO:0000256" key="1">
    <source>
        <dbReference type="PIRSR" id="PIRSR640255-1"/>
    </source>
</evidence>
<feature type="domain" description="DNA/RNA non-specific endonuclease/pyrophosphatase/phosphodiesterase" evidence="4">
    <location>
        <begin position="28"/>
        <end position="264"/>
    </location>
</feature>
<name>A0A401V1H0_9CELL</name>
<dbReference type="Pfam" id="PF01223">
    <property type="entry name" value="Endonuclease_NS"/>
    <property type="match status" value="1"/>
</dbReference>
<dbReference type="PANTHER" id="PTHR13966:SF5">
    <property type="entry name" value="ENDONUCLEASE G, MITOCHONDRIAL"/>
    <property type="match status" value="1"/>
</dbReference>
<keyword evidence="2" id="KW-0479">Metal-binding</keyword>
<dbReference type="GO" id="GO:0004519">
    <property type="term" value="F:endonuclease activity"/>
    <property type="evidence" value="ECO:0007669"/>
    <property type="project" value="TreeGrafter"/>
</dbReference>
<feature type="domain" description="ENPP1-3/EXOG-like endonuclease/phosphodiesterase" evidence="3">
    <location>
        <begin position="29"/>
        <end position="264"/>
    </location>
</feature>